<keyword evidence="9 12" id="KW-0238">DNA-binding</keyword>
<dbReference type="PANTHER" id="PTHR10848">
    <property type="entry name" value="MEIOTIC RECOMBINATION PROTEIN SPO11"/>
    <property type="match status" value="1"/>
</dbReference>
<evidence type="ECO:0000259" key="14">
    <source>
        <dbReference type="Pfam" id="PF21180"/>
    </source>
</evidence>
<comment type="cofactor">
    <cofactor evidence="2">
        <name>Mg(2+)</name>
        <dbReference type="ChEBI" id="CHEBI:18420"/>
    </cofactor>
</comment>
<dbReference type="PANTHER" id="PTHR10848:SF0">
    <property type="entry name" value="MEIOTIC RECOMBINATION PROTEIN SPO11"/>
    <property type="match status" value="1"/>
</dbReference>
<dbReference type="InterPro" id="IPR013048">
    <property type="entry name" value="Meiotic_Spo11"/>
</dbReference>
<dbReference type="Gene3D" id="3.40.1360.10">
    <property type="match status" value="1"/>
</dbReference>
<evidence type="ECO:0000259" key="13">
    <source>
        <dbReference type="Pfam" id="PF04406"/>
    </source>
</evidence>
<evidence type="ECO:0000256" key="1">
    <source>
        <dbReference type="ARBA" id="ARBA00000185"/>
    </source>
</evidence>
<evidence type="ECO:0000313" key="15">
    <source>
        <dbReference type="EMBL" id="KIO23022.1"/>
    </source>
</evidence>
<sequence>ACLLAVTNYSHEALVNQVPTTKRDIYYKDPGLFEKQSVVDKIVDDLAATFDLDRSDLGVRASSKGLFAGSGLSIHLRHGGTAMGNDYDSTLIPCDAEISTLEISQDIAFVLIVEKEAVFQTLCRLGFPCHPLLKGPGILITGKGYPDVATRELVNTFSKELPRDVPILAVVDADPHGIEILSVFKFGSAAMDHQRDRLAAPRIQWIGVFSSELQSLGIPPSETIPLTKIDHKKAMSMLRRAADSMPRSWKRELSHLLHSRRKAEIEIICNATVPAAQVFREGLLRYASDSHEDISIPPTDITGSTLLVVYLASKINAAIEEAKRAPSIDRDVYSQSRIDLVKKEPFS</sequence>
<dbReference type="EC" id="5.6.2.2" evidence="5"/>
<dbReference type="GO" id="GO:0005524">
    <property type="term" value="F:ATP binding"/>
    <property type="evidence" value="ECO:0007669"/>
    <property type="project" value="InterPro"/>
</dbReference>
<comment type="catalytic activity">
    <reaction evidence="1 12">
        <text>ATP-dependent breakage, passage and rejoining of double-stranded DNA.</text>
        <dbReference type="EC" id="5.6.2.2"/>
    </reaction>
</comment>
<dbReference type="OrthoDB" id="5377392at2759"/>
<dbReference type="EMBL" id="KN823094">
    <property type="protein sequence ID" value="KIO23022.1"/>
    <property type="molecule type" value="Genomic_DNA"/>
</dbReference>
<dbReference type="SUPFAM" id="SSF56726">
    <property type="entry name" value="DNA topoisomerase IV, alpha subunit"/>
    <property type="match status" value="1"/>
</dbReference>
<dbReference type="GO" id="GO:0000228">
    <property type="term" value="C:nuclear chromosome"/>
    <property type="evidence" value="ECO:0007669"/>
    <property type="project" value="TreeGrafter"/>
</dbReference>
<dbReference type="InterPro" id="IPR013049">
    <property type="entry name" value="Spo11/TopoVI_A_N"/>
</dbReference>
<evidence type="ECO:0000256" key="5">
    <source>
        <dbReference type="ARBA" id="ARBA00012895"/>
    </source>
</evidence>
<dbReference type="GO" id="GO:0046872">
    <property type="term" value="F:metal ion binding"/>
    <property type="evidence" value="ECO:0007669"/>
    <property type="project" value="UniProtKB-KW"/>
</dbReference>
<dbReference type="Pfam" id="PF21180">
    <property type="entry name" value="TOP6A-Spo11_Toprim"/>
    <property type="match status" value="1"/>
</dbReference>
<dbReference type="AlphaFoldDB" id="A0A0C3LNP2"/>
<reference evidence="15 16" key="1">
    <citation type="submission" date="2014-04" db="EMBL/GenBank/DDBJ databases">
        <authorList>
            <consortium name="DOE Joint Genome Institute"/>
            <person name="Kuo A."/>
            <person name="Girlanda M."/>
            <person name="Perotto S."/>
            <person name="Kohler A."/>
            <person name="Nagy L.G."/>
            <person name="Floudas D."/>
            <person name="Copeland A."/>
            <person name="Barry K.W."/>
            <person name="Cichocki N."/>
            <person name="Veneault-Fourrey C."/>
            <person name="LaButti K."/>
            <person name="Lindquist E.A."/>
            <person name="Lipzen A."/>
            <person name="Lundell T."/>
            <person name="Morin E."/>
            <person name="Murat C."/>
            <person name="Sun H."/>
            <person name="Tunlid A."/>
            <person name="Henrissat B."/>
            <person name="Grigoriev I.V."/>
            <person name="Hibbett D.S."/>
            <person name="Martin F."/>
            <person name="Nordberg H.P."/>
            <person name="Cantor M.N."/>
            <person name="Hua S.X."/>
        </authorList>
    </citation>
    <scope>NUCLEOTIDE SEQUENCE [LARGE SCALE GENOMIC DNA]</scope>
    <source>
        <strain evidence="15 16">MUT 4182</strain>
    </source>
</reference>
<evidence type="ECO:0000256" key="2">
    <source>
        <dbReference type="ARBA" id="ARBA00001946"/>
    </source>
</evidence>
<comment type="similarity">
    <text evidence="4 12">Belongs to the TOP6A family.</text>
</comment>
<dbReference type="InterPro" id="IPR036078">
    <property type="entry name" value="Spo11/TopoVI_A_sf"/>
</dbReference>
<evidence type="ECO:0000256" key="12">
    <source>
        <dbReference type="PROSITE-ProRule" id="PRU01385"/>
    </source>
</evidence>
<evidence type="ECO:0000256" key="6">
    <source>
        <dbReference type="ARBA" id="ARBA00022723"/>
    </source>
</evidence>
<dbReference type="PRINTS" id="PR01551">
    <property type="entry name" value="SPO11HOMOLOG"/>
</dbReference>
<reference evidence="16" key="2">
    <citation type="submission" date="2015-01" db="EMBL/GenBank/DDBJ databases">
        <title>Evolutionary Origins and Diversification of the Mycorrhizal Mutualists.</title>
        <authorList>
            <consortium name="DOE Joint Genome Institute"/>
            <consortium name="Mycorrhizal Genomics Consortium"/>
            <person name="Kohler A."/>
            <person name="Kuo A."/>
            <person name="Nagy L.G."/>
            <person name="Floudas D."/>
            <person name="Copeland A."/>
            <person name="Barry K.W."/>
            <person name="Cichocki N."/>
            <person name="Veneault-Fourrey C."/>
            <person name="LaButti K."/>
            <person name="Lindquist E.A."/>
            <person name="Lipzen A."/>
            <person name="Lundell T."/>
            <person name="Morin E."/>
            <person name="Murat C."/>
            <person name="Riley R."/>
            <person name="Ohm R."/>
            <person name="Sun H."/>
            <person name="Tunlid A."/>
            <person name="Henrissat B."/>
            <person name="Grigoriev I.V."/>
            <person name="Hibbett D.S."/>
            <person name="Martin F."/>
        </authorList>
    </citation>
    <scope>NUCLEOTIDE SEQUENCE [LARGE SCALE GENOMIC DNA]</scope>
    <source>
        <strain evidence="16">MUT 4182</strain>
    </source>
</reference>
<feature type="domain" description="Spo11/DNA topoisomerase VI subunit A N-terminal" evidence="13">
    <location>
        <begin position="1"/>
        <end position="59"/>
    </location>
</feature>
<dbReference type="GO" id="GO:0000706">
    <property type="term" value="P:meiotic DNA double-strand break processing"/>
    <property type="evidence" value="ECO:0007669"/>
    <property type="project" value="TreeGrafter"/>
</dbReference>
<dbReference type="STRING" id="1051891.A0A0C3LNP2"/>
<comment type="subcellular location">
    <subcellularLocation>
        <location evidence="3">Nucleus</location>
    </subcellularLocation>
</comment>
<keyword evidence="10 12" id="KW-0413">Isomerase</keyword>
<evidence type="ECO:0000256" key="11">
    <source>
        <dbReference type="ARBA" id="ARBA00023242"/>
    </source>
</evidence>
<gene>
    <name evidence="15" type="ORF">M407DRAFT_215523</name>
</gene>
<dbReference type="GO" id="GO:0007131">
    <property type="term" value="P:reciprocal meiotic recombination"/>
    <property type="evidence" value="ECO:0007669"/>
    <property type="project" value="TreeGrafter"/>
</dbReference>
<feature type="non-terminal residue" evidence="15">
    <location>
        <position position="1"/>
    </location>
</feature>
<dbReference type="Pfam" id="PF04406">
    <property type="entry name" value="TP6A_N"/>
    <property type="match status" value="1"/>
</dbReference>
<evidence type="ECO:0000256" key="8">
    <source>
        <dbReference type="ARBA" id="ARBA00023029"/>
    </source>
</evidence>
<keyword evidence="7" id="KW-0460">Magnesium</keyword>
<dbReference type="CDD" id="cd00223">
    <property type="entry name" value="TOPRIM_TopoIIB_SPO"/>
    <property type="match status" value="1"/>
</dbReference>
<dbReference type="GO" id="GO:0003918">
    <property type="term" value="F:DNA topoisomerase type II (double strand cut, ATP-hydrolyzing) activity"/>
    <property type="evidence" value="ECO:0007669"/>
    <property type="project" value="UniProtKB-UniRule"/>
</dbReference>
<dbReference type="InterPro" id="IPR036388">
    <property type="entry name" value="WH-like_DNA-bd_sf"/>
</dbReference>
<evidence type="ECO:0000256" key="4">
    <source>
        <dbReference type="ARBA" id="ARBA00006559"/>
    </source>
</evidence>
<keyword evidence="8 12" id="KW-0799">Topoisomerase</keyword>
<dbReference type="InterPro" id="IPR002815">
    <property type="entry name" value="Spo11/TopoVI_A"/>
</dbReference>
<evidence type="ECO:0000256" key="9">
    <source>
        <dbReference type="ARBA" id="ARBA00023125"/>
    </source>
</evidence>
<dbReference type="InterPro" id="IPR034136">
    <property type="entry name" value="TOPRIM_Topo6A/Spo11"/>
</dbReference>
<accession>A0A0C3LNP2</accession>
<dbReference type="Gene3D" id="1.10.10.10">
    <property type="entry name" value="Winged helix-like DNA-binding domain superfamily/Winged helix DNA-binding domain"/>
    <property type="match status" value="1"/>
</dbReference>
<organism evidence="15 16">
    <name type="scientific">Tulasnella calospora MUT 4182</name>
    <dbReference type="NCBI Taxonomy" id="1051891"/>
    <lineage>
        <taxon>Eukaryota</taxon>
        <taxon>Fungi</taxon>
        <taxon>Dikarya</taxon>
        <taxon>Basidiomycota</taxon>
        <taxon>Agaricomycotina</taxon>
        <taxon>Agaricomycetes</taxon>
        <taxon>Cantharellales</taxon>
        <taxon>Tulasnellaceae</taxon>
        <taxon>Tulasnella</taxon>
    </lineage>
</organism>
<feature type="domain" description="Topoisomerase 6 subunit A/Spo11 TOPRIM" evidence="14">
    <location>
        <begin position="109"/>
        <end position="270"/>
    </location>
</feature>
<dbReference type="GO" id="GO:0042138">
    <property type="term" value="P:meiotic DNA double-strand break formation"/>
    <property type="evidence" value="ECO:0007669"/>
    <property type="project" value="InterPro"/>
</dbReference>
<dbReference type="Proteomes" id="UP000054248">
    <property type="component" value="Unassembled WGS sequence"/>
</dbReference>
<evidence type="ECO:0000256" key="7">
    <source>
        <dbReference type="ARBA" id="ARBA00022842"/>
    </source>
</evidence>
<protein>
    <recommendedName>
        <fullName evidence="5">DNA topoisomerase (ATP-hydrolyzing)</fullName>
        <ecNumber evidence="5">5.6.2.2</ecNumber>
    </recommendedName>
</protein>
<keyword evidence="16" id="KW-1185">Reference proteome</keyword>
<evidence type="ECO:0000313" key="16">
    <source>
        <dbReference type="Proteomes" id="UP000054248"/>
    </source>
</evidence>
<proteinExistence type="inferred from homology"/>
<dbReference type="PROSITE" id="PS52041">
    <property type="entry name" value="TOPO_IIB"/>
    <property type="match status" value="1"/>
</dbReference>
<feature type="active site" description="O-(5'-phospho-DNA)-tyrosine intermediate" evidence="12">
    <location>
        <position position="27"/>
    </location>
</feature>
<evidence type="ECO:0000256" key="10">
    <source>
        <dbReference type="ARBA" id="ARBA00023235"/>
    </source>
</evidence>
<keyword evidence="11" id="KW-0539">Nucleus</keyword>
<evidence type="ECO:0000256" key="3">
    <source>
        <dbReference type="ARBA" id="ARBA00004123"/>
    </source>
</evidence>
<dbReference type="PRINTS" id="PR01550">
    <property type="entry name" value="TOP6AFAMILY"/>
</dbReference>
<dbReference type="HOGENOM" id="CLU_037229_0_1_1"/>
<name>A0A0C3LNP2_9AGAM</name>
<dbReference type="GO" id="GO:0003677">
    <property type="term" value="F:DNA binding"/>
    <property type="evidence" value="ECO:0007669"/>
    <property type="project" value="UniProtKB-UniRule"/>
</dbReference>
<keyword evidence="6" id="KW-0479">Metal-binding</keyword>